<accession>A0A0C3NUL1</accession>
<name>A0A0C3NUL1_PHLG1</name>
<dbReference type="Proteomes" id="UP000053257">
    <property type="component" value="Unassembled WGS sequence"/>
</dbReference>
<sequence length="394" mass="43207">MTISTGGYAAIAIVSVLFAAGLVVGGIYARKVYRRRKERRHAHIPARDYYLDFGSDDWENGSTVPVYAASMVESFEALSTTGIRPMSRFLSSEVSLVGVPSMKSASQEGLPNPFETTRPASPARPVPILKEPIPPVKPMTPSSLMTAEHQLHSLVSRPAFLTEPRPAPRPSPRQRGTRESPESRSSGLTRLPSTRAKKTARIMDTVEEPESPESIYSQSSAAPSSLHLTAYYASNDTSRAPPLPPVPEKYQSLHSNVTERRPRPTPVSTPPTGLRYSKNLPPLEDSYAFPLPAPNSREASPRSPNSQWLSRSLWQSSAVTSSPYSSNDVVVPNPAYDDTSDLVSENSFEVSYGTPQYDLVASPSRKARCGKVGYQPPSNWRRDQKFSAMSSRDT</sequence>
<dbReference type="HOGENOM" id="CLU_700402_0_0_1"/>
<feature type="region of interest" description="Disordered" evidence="1">
    <location>
        <begin position="158"/>
        <end position="222"/>
    </location>
</feature>
<feature type="compositionally biased region" description="Polar residues" evidence="1">
    <location>
        <begin position="183"/>
        <end position="192"/>
    </location>
</feature>
<evidence type="ECO:0000256" key="2">
    <source>
        <dbReference type="SAM" id="Phobius"/>
    </source>
</evidence>
<keyword evidence="2" id="KW-0812">Transmembrane</keyword>
<keyword evidence="2" id="KW-1133">Transmembrane helix</keyword>
<feature type="region of interest" description="Disordered" evidence="1">
    <location>
        <begin position="104"/>
        <end position="134"/>
    </location>
</feature>
<organism evidence="3 4">
    <name type="scientific">Phlebiopsis gigantea (strain 11061_1 CR5-6)</name>
    <name type="common">White-rot fungus</name>
    <name type="synonym">Peniophora gigantea</name>
    <dbReference type="NCBI Taxonomy" id="745531"/>
    <lineage>
        <taxon>Eukaryota</taxon>
        <taxon>Fungi</taxon>
        <taxon>Dikarya</taxon>
        <taxon>Basidiomycota</taxon>
        <taxon>Agaricomycotina</taxon>
        <taxon>Agaricomycetes</taxon>
        <taxon>Polyporales</taxon>
        <taxon>Phanerochaetaceae</taxon>
        <taxon>Phlebiopsis</taxon>
    </lineage>
</organism>
<evidence type="ECO:0000313" key="4">
    <source>
        <dbReference type="Proteomes" id="UP000053257"/>
    </source>
</evidence>
<evidence type="ECO:0000256" key="1">
    <source>
        <dbReference type="SAM" id="MobiDB-lite"/>
    </source>
</evidence>
<evidence type="ECO:0000313" key="3">
    <source>
        <dbReference type="EMBL" id="KIP09019.1"/>
    </source>
</evidence>
<feature type="region of interest" description="Disordered" evidence="1">
    <location>
        <begin position="368"/>
        <end position="394"/>
    </location>
</feature>
<gene>
    <name evidence="3" type="ORF">PHLGIDRAFT_350870</name>
</gene>
<dbReference type="EMBL" id="KN840471">
    <property type="protein sequence ID" value="KIP09019.1"/>
    <property type="molecule type" value="Genomic_DNA"/>
</dbReference>
<feature type="compositionally biased region" description="Polar residues" evidence="1">
    <location>
        <begin position="104"/>
        <end position="119"/>
    </location>
</feature>
<keyword evidence="2" id="KW-0472">Membrane</keyword>
<feature type="transmembrane region" description="Helical" evidence="2">
    <location>
        <begin position="6"/>
        <end position="29"/>
    </location>
</feature>
<proteinExistence type="predicted"/>
<protein>
    <submittedName>
        <fullName evidence="3">Uncharacterized protein</fullName>
    </submittedName>
</protein>
<dbReference type="AlphaFoldDB" id="A0A0C3NUL1"/>
<reference evidence="3 4" key="1">
    <citation type="journal article" date="2014" name="PLoS Genet.">
        <title>Analysis of the Phlebiopsis gigantea genome, transcriptome and secretome provides insight into its pioneer colonization strategies of wood.</title>
        <authorList>
            <person name="Hori C."/>
            <person name="Ishida T."/>
            <person name="Igarashi K."/>
            <person name="Samejima M."/>
            <person name="Suzuki H."/>
            <person name="Master E."/>
            <person name="Ferreira P."/>
            <person name="Ruiz-Duenas F.J."/>
            <person name="Held B."/>
            <person name="Canessa P."/>
            <person name="Larrondo L.F."/>
            <person name="Schmoll M."/>
            <person name="Druzhinina I.S."/>
            <person name="Kubicek C.P."/>
            <person name="Gaskell J.A."/>
            <person name="Kersten P."/>
            <person name="St John F."/>
            <person name="Glasner J."/>
            <person name="Sabat G."/>
            <person name="Splinter BonDurant S."/>
            <person name="Syed K."/>
            <person name="Yadav J."/>
            <person name="Mgbeahuruike A.C."/>
            <person name="Kovalchuk A."/>
            <person name="Asiegbu F.O."/>
            <person name="Lackner G."/>
            <person name="Hoffmeister D."/>
            <person name="Rencoret J."/>
            <person name="Gutierrez A."/>
            <person name="Sun H."/>
            <person name="Lindquist E."/>
            <person name="Barry K."/>
            <person name="Riley R."/>
            <person name="Grigoriev I.V."/>
            <person name="Henrissat B."/>
            <person name="Kues U."/>
            <person name="Berka R.M."/>
            <person name="Martinez A.T."/>
            <person name="Covert S.F."/>
            <person name="Blanchette R.A."/>
            <person name="Cullen D."/>
        </authorList>
    </citation>
    <scope>NUCLEOTIDE SEQUENCE [LARGE SCALE GENOMIC DNA]</scope>
    <source>
        <strain evidence="3 4">11061_1 CR5-6</strain>
    </source>
</reference>
<keyword evidence="4" id="KW-1185">Reference proteome</keyword>
<feature type="region of interest" description="Disordered" evidence="1">
    <location>
        <begin position="235"/>
        <end position="312"/>
    </location>
</feature>